<accession>A0A699X0E4</accession>
<name>A0A699X0E4_TANCI</name>
<evidence type="ECO:0000313" key="1">
    <source>
        <dbReference type="EMBL" id="GFD53532.1"/>
    </source>
</evidence>
<protein>
    <submittedName>
        <fullName evidence="1">Uncharacterized protein</fullName>
    </submittedName>
</protein>
<reference evidence="1" key="1">
    <citation type="journal article" date="2019" name="Sci. Rep.">
        <title>Draft genome of Tanacetum cinerariifolium, the natural source of mosquito coil.</title>
        <authorList>
            <person name="Yamashiro T."/>
            <person name="Shiraishi A."/>
            <person name="Satake H."/>
            <person name="Nakayama K."/>
        </authorList>
    </citation>
    <scope>NUCLEOTIDE SEQUENCE</scope>
</reference>
<dbReference type="AlphaFoldDB" id="A0A699X0E4"/>
<comment type="caution">
    <text evidence="1">The sequence shown here is derived from an EMBL/GenBank/DDBJ whole genome shotgun (WGS) entry which is preliminary data.</text>
</comment>
<sequence>LVVTSFSCCASVMATSERADRLLALEALAACFPFAEVVSLGPAAAVGGVIVVSKLLLVFRIVALGLGGAAHVATA</sequence>
<gene>
    <name evidence="1" type="ORF">Tci_925501</name>
</gene>
<proteinExistence type="predicted"/>
<organism evidence="1">
    <name type="scientific">Tanacetum cinerariifolium</name>
    <name type="common">Dalmatian daisy</name>
    <name type="synonym">Chrysanthemum cinerariifolium</name>
    <dbReference type="NCBI Taxonomy" id="118510"/>
    <lineage>
        <taxon>Eukaryota</taxon>
        <taxon>Viridiplantae</taxon>
        <taxon>Streptophyta</taxon>
        <taxon>Embryophyta</taxon>
        <taxon>Tracheophyta</taxon>
        <taxon>Spermatophyta</taxon>
        <taxon>Magnoliopsida</taxon>
        <taxon>eudicotyledons</taxon>
        <taxon>Gunneridae</taxon>
        <taxon>Pentapetalae</taxon>
        <taxon>asterids</taxon>
        <taxon>campanulids</taxon>
        <taxon>Asterales</taxon>
        <taxon>Asteraceae</taxon>
        <taxon>Asteroideae</taxon>
        <taxon>Anthemideae</taxon>
        <taxon>Anthemidinae</taxon>
        <taxon>Tanacetum</taxon>
    </lineage>
</organism>
<dbReference type="EMBL" id="BKCJ011795554">
    <property type="protein sequence ID" value="GFD53532.1"/>
    <property type="molecule type" value="Genomic_DNA"/>
</dbReference>
<feature type="non-terminal residue" evidence="1">
    <location>
        <position position="1"/>
    </location>
</feature>